<sequence>MALTLPQTPSVPSRDVRGHVEPRLWIPPLRELTPETSYGFEVIDFARDVLRMPLDPWQQFLVIHGGELLPDGRPRFRKVLVIVARQNGKTHLLKVLALYWLFVEQWQMVLGTSSNLSTAREAWEGAIEMARAVPFLSEQIEAVLRGNNDPHLRLTTGGKYKIAAANRKGGRGLSIDRLIIDELREHRDYVAWNAAMPAMNARPEAQAWLITNQGEDKSIVLNSLRDTGIQALGGNVIDPELGFFEWSAPDGASPLDLEALAQANPNLGYRLRAESLLADAHRAVEAGGEELAGFKTEIMCQRVSALDAAVDPQAWAAGNQPGSLSEARSRVALCVDVAPNRRHATLAAAAVMADGRVRVKVVAAWDGATATQQLRRDLPGWVKRVGPQALGWIPNGPAAALAADLKERPGRVSPFPASCTVEEIRAEVSAVCMGLADLVDAGQVLHSDDPLLNAHILAAEKLWNGDVWRFNRKGEGHCDAAYAAAGAVHLAKTLPTPVGKPRLIIV</sequence>
<keyword evidence="2" id="KW-1185">Reference proteome</keyword>
<proteinExistence type="predicted"/>
<dbReference type="Gene3D" id="3.40.50.300">
    <property type="entry name" value="P-loop containing nucleotide triphosphate hydrolases"/>
    <property type="match status" value="1"/>
</dbReference>
<dbReference type="EMBL" id="CP108084">
    <property type="protein sequence ID" value="WUP47282.1"/>
    <property type="molecule type" value="Genomic_DNA"/>
</dbReference>
<accession>A0ABZ1RZP1</accession>
<dbReference type="InterPro" id="IPR005021">
    <property type="entry name" value="Terminase_largesu-like"/>
</dbReference>
<dbReference type="Proteomes" id="UP001432190">
    <property type="component" value="Chromosome"/>
</dbReference>
<name>A0ABZ1RZP1_9ACTN</name>
<organism evidence="1 2">
    <name type="scientific">Micromonospora globbae</name>
    <dbReference type="NCBI Taxonomy" id="1894969"/>
    <lineage>
        <taxon>Bacteria</taxon>
        <taxon>Bacillati</taxon>
        <taxon>Actinomycetota</taxon>
        <taxon>Actinomycetes</taxon>
        <taxon>Micromonosporales</taxon>
        <taxon>Micromonosporaceae</taxon>
        <taxon>Micromonospora</taxon>
    </lineage>
</organism>
<dbReference type="PANTHER" id="PTHR41287">
    <property type="match status" value="1"/>
</dbReference>
<dbReference type="RefSeq" id="WP_328850264.1">
    <property type="nucleotide sequence ID" value="NZ_CP108084.1"/>
</dbReference>
<gene>
    <name evidence="1" type="ORF">OG994_16660</name>
</gene>
<evidence type="ECO:0000313" key="1">
    <source>
        <dbReference type="EMBL" id="WUP47282.1"/>
    </source>
</evidence>
<dbReference type="PANTHER" id="PTHR41287:SF1">
    <property type="entry name" value="PROTEIN YMFN"/>
    <property type="match status" value="1"/>
</dbReference>
<protein>
    <submittedName>
        <fullName evidence="1">Terminase large subunit</fullName>
    </submittedName>
</protein>
<dbReference type="InterPro" id="IPR027417">
    <property type="entry name" value="P-loop_NTPase"/>
</dbReference>
<reference evidence="1" key="1">
    <citation type="submission" date="2022-10" db="EMBL/GenBank/DDBJ databases">
        <title>The complete genomes of actinobacterial strains from the NBC collection.</title>
        <authorList>
            <person name="Joergensen T.S."/>
            <person name="Alvarez Arevalo M."/>
            <person name="Sterndorff E.B."/>
            <person name="Faurdal D."/>
            <person name="Vuksanovic O."/>
            <person name="Mourched A.-S."/>
            <person name="Charusanti P."/>
            <person name="Shaw S."/>
            <person name="Blin K."/>
            <person name="Weber T."/>
        </authorList>
    </citation>
    <scope>NUCLEOTIDE SEQUENCE</scope>
    <source>
        <strain evidence="1">NBC_00256</strain>
    </source>
</reference>
<evidence type="ECO:0000313" key="2">
    <source>
        <dbReference type="Proteomes" id="UP001432190"/>
    </source>
</evidence>